<accession>A0ABZ0TW26</accession>
<name>A0ABZ0TW26_9SPHI</name>
<evidence type="ECO:0000313" key="2">
    <source>
        <dbReference type="Proteomes" id="UP001324380"/>
    </source>
</evidence>
<dbReference type="EMBL" id="CP139558">
    <property type="protein sequence ID" value="WPU96019.1"/>
    <property type="molecule type" value="Genomic_DNA"/>
</dbReference>
<proteinExistence type="predicted"/>
<dbReference type="Proteomes" id="UP001324380">
    <property type="component" value="Chromosome"/>
</dbReference>
<gene>
    <name evidence="1" type="ORF">SNE25_10860</name>
</gene>
<keyword evidence="2" id="KW-1185">Reference proteome</keyword>
<sequence length="89" mass="10370">MNAYQQKWLNVLHNAHLPGWKIEASGEDIFIDMPHITDLKVIRDNLPQTLGLMSLDIDVAKERLNFIFHNGHEQFEYLLNPTEADLNKE</sequence>
<dbReference type="RefSeq" id="WP_321565122.1">
    <property type="nucleotide sequence ID" value="NZ_CP139558.1"/>
</dbReference>
<reference evidence="1 2" key="1">
    <citation type="submission" date="2023-11" db="EMBL/GenBank/DDBJ databases">
        <title>Analysis of the Genomes of Mucilaginibacter gossypii cycad 4 and M. sabulilitoris SNA2: microbes with the potential for plant growth promotion.</title>
        <authorList>
            <person name="Hirsch A.M."/>
            <person name="Humm E."/>
            <person name="Rubbi M."/>
            <person name="Del Vecchio G."/>
            <person name="Ha S.M."/>
            <person name="Pellegrini M."/>
            <person name="Gunsalus R.P."/>
        </authorList>
    </citation>
    <scope>NUCLEOTIDE SEQUENCE [LARGE SCALE GENOMIC DNA]</scope>
    <source>
        <strain evidence="1 2">SNA2</strain>
    </source>
</reference>
<organism evidence="1 2">
    <name type="scientific">Mucilaginibacter sabulilitoris</name>
    <dbReference type="NCBI Taxonomy" id="1173583"/>
    <lineage>
        <taxon>Bacteria</taxon>
        <taxon>Pseudomonadati</taxon>
        <taxon>Bacteroidota</taxon>
        <taxon>Sphingobacteriia</taxon>
        <taxon>Sphingobacteriales</taxon>
        <taxon>Sphingobacteriaceae</taxon>
        <taxon>Mucilaginibacter</taxon>
    </lineage>
</organism>
<evidence type="ECO:0000313" key="1">
    <source>
        <dbReference type="EMBL" id="WPU96019.1"/>
    </source>
</evidence>
<protein>
    <submittedName>
        <fullName evidence="1">Uncharacterized protein</fullName>
    </submittedName>
</protein>